<sequence>MVPTGMLVFQMNKIISTTMTCHDLSWIPMKNVVILHVLTCCPNRGGSSLTRTRDLLLTPSKDDTASHGSIDLDPSTQQSKGSNRWETLELYLEKYKGFNAKLSEIVVETLLRTDPQIELPFWWVHMFKGNQKESYWGMTVPSGFEPNKSD</sequence>
<dbReference type="PANTHER" id="PTHR21286">
    <property type="entry name" value="NUCLEAR PORE COMPLEX PROTEIN NUP160"/>
    <property type="match status" value="1"/>
</dbReference>
<dbReference type="GO" id="GO:0005643">
    <property type="term" value="C:nuclear pore"/>
    <property type="evidence" value="ECO:0007669"/>
    <property type="project" value="UniProtKB-ARBA"/>
</dbReference>
<accession>F6HT20</accession>
<dbReference type="GO" id="GO:0006913">
    <property type="term" value="P:nucleocytoplasmic transport"/>
    <property type="evidence" value="ECO:0007669"/>
    <property type="project" value="UniProtKB-ARBA"/>
</dbReference>
<dbReference type="HOGENOM" id="CLU_1743843_0_0_1"/>
<evidence type="ECO:0000313" key="3">
    <source>
        <dbReference type="Proteomes" id="UP000009183"/>
    </source>
</evidence>
<organism evidence="2 3">
    <name type="scientific">Vitis vinifera</name>
    <name type="common">Grape</name>
    <dbReference type="NCBI Taxonomy" id="29760"/>
    <lineage>
        <taxon>Eukaryota</taxon>
        <taxon>Viridiplantae</taxon>
        <taxon>Streptophyta</taxon>
        <taxon>Embryophyta</taxon>
        <taxon>Tracheophyta</taxon>
        <taxon>Spermatophyta</taxon>
        <taxon>Magnoliopsida</taxon>
        <taxon>eudicotyledons</taxon>
        <taxon>Gunneridae</taxon>
        <taxon>Pentapetalae</taxon>
        <taxon>rosids</taxon>
        <taxon>Vitales</taxon>
        <taxon>Vitaceae</taxon>
        <taxon>Viteae</taxon>
        <taxon>Vitis</taxon>
    </lineage>
</organism>
<dbReference type="STRING" id="29760.F6HT20"/>
<dbReference type="AlphaFoldDB" id="F6HT20"/>
<dbReference type="eggNOG" id="KOG4521">
    <property type="taxonomic scope" value="Eukaryota"/>
</dbReference>
<name>F6HT20_VITVI</name>
<keyword evidence="3" id="KW-1185">Reference proteome</keyword>
<dbReference type="Proteomes" id="UP000009183">
    <property type="component" value="Chromosome 2"/>
</dbReference>
<evidence type="ECO:0000313" key="2">
    <source>
        <dbReference type="EMBL" id="CCB57830.1"/>
    </source>
</evidence>
<protein>
    <submittedName>
        <fullName evidence="2">Uncharacterized protein</fullName>
    </submittedName>
</protein>
<feature type="region of interest" description="Disordered" evidence="1">
    <location>
        <begin position="60"/>
        <end position="80"/>
    </location>
</feature>
<evidence type="ECO:0000256" key="1">
    <source>
        <dbReference type="SAM" id="MobiDB-lite"/>
    </source>
</evidence>
<dbReference type="PaxDb" id="29760-VIT_02s0012g02610.t01"/>
<dbReference type="InterPro" id="IPR021717">
    <property type="entry name" value="Nucleoporin_Nup160"/>
</dbReference>
<dbReference type="InParanoid" id="F6HT20"/>
<proteinExistence type="predicted"/>
<dbReference type="OrthoDB" id="849754at2759"/>
<dbReference type="PANTHER" id="PTHR21286:SF0">
    <property type="entry name" value="NUCLEAR PORE COMPLEX PROTEIN NUP160"/>
    <property type="match status" value="1"/>
</dbReference>
<reference evidence="3" key="1">
    <citation type="journal article" date="2007" name="Nature">
        <title>The grapevine genome sequence suggests ancestral hexaploidization in major angiosperm phyla.</title>
        <authorList>
            <consortium name="The French-Italian Public Consortium for Grapevine Genome Characterization."/>
            <person name="Jaillon O."/>
            <person name="Aury J.-M."/>
            <person name="Noel B."/>
            <person name="Policriti A."/>
            <person name="Clepet C."/>
            <person name="Casagrande A."/>
            <person name="Choisne N."/>
            <person name="Aubourg S."/>
            <person name="Vitulo N."/>
            <person name="Jubin C."/>
            <person name="Vezzi A."/>
            <person name="Legeai F."/>
            <person name="Hugueney P."/>
            <person name="Dasilva C."/>
            <person name="Horner D."/>
            <person name="Mica E."/>
            <person name="Jublot D."/>
            <person name="Poulain J."/>
            <person name="Bruyere C."/>
            <person name="Billault A."/>
            <person name="Segurens B."/>
            <person name="Gouyvenoux M."/>
            <person name="Ugarte E."/>
            <person name="Cattonaro F."/>
            <person name="Anthouard V."/>
            <person name="Vico V."/>
            <person name="Del Fabbro C."/>
            <person name="Alaux M."/>
            <person name="Di Gaspero G."/>
            <person name="Dumas V."/>
            <person name="Felice N."/>
            <person name="Paillard S."/>
            <person name="Juman I."/>
            <person name="Moroldo M."/>
            <person name="Scalabrin S."/>
            <person name="Canaguier A."/>
            <person name="Le Clainche I."/>
            <person name="Malacrida G."/>
            <person name="Durand E."/>
            <person name="Pesole G."/>
            <person name="Laucou V."/>
            <person name="Chatelet P."/>
            <person name="Merdinoglu D."/>
            <person name="Delledonne M."/>
            <person name="Pezzotti M."/>
            <person name="Lecharny A."/>
            <person name="Scarpelli C."/>
            <person name="Artiguenave F."/>
            <person name="Pe M.E."/>
            <person name="Valle G."/>
            <person name="Morgante M."/>
            <person name="Caboche M."/>
            <person name="Adam-Blondon A.-F."/>
            <person name="Weissenbach J."/>
            <person name="Quetier F."/>
            <person name="Wincker P."/>
        </authorList>
    </citation>
    <scope>NUCLEOTIDE SEQUENCE [LARGE SCALE GENOMIC DNA]</scope>
    <source>
        <strain evidence="3">cv. Pinot noir / PN40024</strain>
    </source>
</reference>
<gene>
    <name evidence="2" type="ordered locus">VIT_02s0012g02610</name>
</gene>
<dbReference type="EMBL" id="FN596247">
    <property type="protein sequence ID" value="CCB57830.1"/>
    <property type="molecule type" value="Genomic_DNA"/>
</dbReference>